<gene>
    <name evidence="1" type="ORF">F2Q70_00019098</name>
</gene>
<organism evidence="1">
    <name type="scientific">Brassica cretica</name>
    <name type="common">Mustard</name>
    <dbReference type="NCBI Taxonomy" id="69181"/>
    <lineage>
        <taxon>Eukaryota</taxon>
        <taxon>Viridiplantae</taxon>
        <taxon>Streptophyta</taxon>
        <taxon>Embryophyta</taxon>
        <taxon>Tracheophyta</taxon>
        <taxon>Spermatophyta</taxon>
        <taxon>Magnoliopsida</taxon>
        <taxon>eudicotyledons</taxon>
        <taxon>Gunneridae</taxon>
        <taxon>Pentapetalae</taxon>
        <taxon>rosids</taxon>
        <taxon>malvids</taxon>
        <taxon>Brassicales</taxon>
        <taxon>Brassicaceae</taxon>
        <taxon>Brassiceae</taxon>
        <taxon>Brassica</taxon>
    </lineage>
</organism>
<accession>A0A8S9GSB2</accession>
<proteinExistence type="predicted"/>
<dbReference type="EMBL" id="QGKY02001925">
    <property type="protein sequence ID" value="KAF2546732.1"/>
    <property type="molecule type" value="Genomic_DNA"/>
</dbReference>
<evidence type="ECO:0000313" key="1">
    <source>
        <dbReference type="EMBL" id="KAF2546732.1"/>
    </source>
</evidence>
<reference evidence="1" key="1">
    <citation type="submission" date="2019-12" db="EMBL/GenBank/DDBJ databases">
        <title>Genome sequencing and annotation of Brassica cretica.</title>
        <authorList>
            <person name="Studholme D.J."/>
            <person name="Sarris P.F."/>
        </authorList>
    </citation>
    <scope>NUCLEOTIDE SEQUENCE</scope>
    <source>
        <strain evidence="1">PFS-102/07</strain>
        <tissue evidence="1">Leaf</tissue>
    </source>
</reference>
<dbReference type="AlphaFoldDB" id="A0A8S9GSB2"/>
<sequence length="75" mass="8143">MSAREAWKHALPSVSSLGQAVVAIVDGCVRLSSGCGLASCLGLGVLHWSQLRWLLIFDGQSLFELNLSFEKNGRR</sequence>
<protein>
    <submittedName>
        <fullName evidence="1">Uncharacterized protein</fullName>
    </submittedName>
</protein>
<comment type="caution">
    <text evidence="1">The sequence shown here is derived from an EMBL/GenBank/DDBJ whole genome shotgun (WGS) entry which is preliminary data.</text>
</comment>
<name>A0A8S9GSB2_BRACR</name>